<dbReference type="GO" id="GO:0016567">
    <property type="term" value="P:protein ubiquitination"/>
    <property type="evidence" value="ECO:0007669"/>
    <property type="project" value="UniProtKB-UniRule"/>
</dbReference>
<dbReference type="PROSITE" id="PS50089">
    <property type="entry name" value="ZF_RING_2"/>
    <property type="match status" value="1"/>
</dbReference>
<dbReference type="Gene3D" id="3.30.40.10">
    <property type="entry name" value="Zinc/RING finger domain, C3HC4 (zinc finger)"/>
    <property type="match status" value="1"/>
</dbReference>
<dbReference type="EMBL" id="JAAAIP010000462">
    <property type="protein sequence ID" value="KAG0316737.1"/>
    <property type="molecule type" value="Genomic_DNA"/>
</dbReference>
<evidence type="ECO:0000313" key="19">
    <source>
        <dbReference type="Proteomes" id="UP000738325"/>
    </source>
</evidence>
<keyword evidence="9 14" id="KW-0862">Zinc</keyword>
<evidence type="ECO:0000256" key="9">
    <source>
        <dbReference type="ARBA" id="ARBA00022833"/>
    </source>
</evidence>
<feature type="coiled-coil region" evidence="15">
    <location>
        <begin position="544"/>
        <end position="605"/>
    </location>
</feature>
<dbReference type="EC" id="2.3.2.27" evidence="14"/>
<evidence type="ECO:0000256" key="11">
    <source>
        <dbReference type="ARBA" id="ARBA00023054"/>
    </source>
</evidence>
<comment type="caution">
    <text evidence="18">The sequence shown here is derived from an EMBL/GenBank/DDBJ whole genome shotgun (WGS) entry which is preliminary data.</text>
</comment>
<dbReference type="Pfam" id="PF08647">
    <property type="entry name" value="BRE1"/>
    <property type="match status" value="1"/>
</dbReference>
<dbReference type="AlphaFoldDB" id="A0A9P6RBV4"/>
<keyword evidence="11 14" id="KW-0175">Coiled coil</keyword>
<name>A0A9P6RBV4_9FUNG</name>
<dbReference type="Pfam" id="PF13920">
    <property type="entry name" value="zf-C3HC4_3"/>
    <property type="match status" value="1"/>
</dbReference>
<dbReference type="PANTHER" id="PTHR23163:SF0">
    <property type="entry name" value="E3 UBIQUITIN-PROTEIN LIGASE BRE1"/>
    <property type="match status" value="1"/>
</dbReference>
<feature type="coiled-coil region" evidence="15">
    <location>
        <begin position="712"/>
        <end position="820"/>
    </location>
</feature>
<evidence type="ECO:0000256" key="6">
    <source>
        <dbReference type="ARBA" id="ARBA00022723"/>
    </source>
</evidence>
<keyword evidence="8 14" id="KW-0833">Ubl conjugation pathway</keyword>
<gene>
    <name evidence="18" type="primary">BRE1_1</name>
    <name evidence="18" type="ORF">BGZ99_006718</name>
</gene>
<dbReference type="PANTHER" id="PTHR23163">
    <property type="entry name" value="RING FINGER PROTEIN-RELATED"/>
    <property type="match status" value="1"/>
</dbReference>
<dbReference type="InterPro" id="IPR017907">
    <property type="entry name" value="Znf_RING_CS"/>
</dbReference>
<keyword evidence="5 14" id="KW-0808">Transferase</keyword>
<accession>A0A9P6RBV4</accession>
<dbReference type="SMART" id="SM00184">
    <property type="entry name" value="RING"/>
    <property type="match status" value="1"/>
</dbReference>
<evidence type="ECO:0000256" key="16">
    <source>
        <dbReference type="SAM" id="MobiDB-lite"/>
    </source>
</evidence>
<evidence type="ECO:0000256" key="15">
    <source>
        <dbReference type="SAM" id="Coils"/>
    </source>
</evidence>
<comment type="pathway">
    <text evidence="3 14">Protein modification; protein ubiquitination.</text>
</comment>
<dbReference type="InterPro" id="IPR001841">
    <property type="entry name" value="Znf_RING"/>
</dbReference>
<dbReference type="CDD" id="cd16499">
    <property type="entry name" value="RING-HC_Bre1-like"/>
    <property type="match status" value="1"/>
</dbReference>
<feature type="domain" description="RING-type" evidence="17">
    <location>
        <begin position="841"/>
        <end position="880"/>
    </location>
</feature>
<keyword evidence="10 14" id="KW-0156">Chromatin regulator</keyword>
<dbReference type="GO" id="GO:0008270">
    <property type="term" value="F:zinc ion binding"/>
    <property type="evidence" value="ECO:0007669"/>
    <property type="project" value="UniProtKB-KW"/>
</dbReference>
<dbReference type="SUPFAM" id="SSF57850">
    <property type="entry name" value="RING/U-box"/>
    <property type="match status" value="1"/>
</dbReference>
<evidence type="ECO:0000259" key="17">
    <source>
        <dbReference type="PROSITE" id="PS50089"/>
    </source>
</evidence>
<keyword evidence="12 14" id="KW-0539">Nucleus</keyword>
<dbReference type="GO" id="GO:0061630">
    <property type="term" value="F:ubiquitin protein ligase activity"/>
    <property type="evidence" value="ECO:0007669"/>
    <property type="project" value="UniProtKB-EC"/>
</dbReference>
<dbReference type="GO" id="GO:0005634">
    <property type="term" value="C:nucleus"/>
    <property type="evidence" value="ECO:0007669"/>
    <property type="project" value="UniProtKB-SubCell"/>
</dbReference>
<evidence type="ECO:0000256" key="1">
    <source>
        <dbReference type="ARBA" id="ARBA00000900"/>
    </source>
</evidence>
<comment type="similarity">
    <text evidence="4 14">Belongs to the BRE1 family.</text>
</comment>
<comment type="catalytic activity">
    <reaction evidence="1 14">
        <text>S-ubiquitinyl-[E2 ubiquitin-conjugating enzyme]-L-cysteine + [acceptor protein]-L-lysine = [E2 ubiquitin-conjugating enzyme]-L-cysteine + N(6)-ubiquitinyl-[acceptor protein]-L-lysine.</text>
        <dbReference type="EC" id="2.3.2.27"/>
    </reaction>
</comment>
<evidence type="ECO:0000256" key="14">
    <source>
        <dbReference type="RuleBase" id="RU365038"/>
    </source>
</evidence>
<keyword evidence="6 14" id="KW-0479">Metal-binding</keyword>
<sequence length="893" mass="102430">MEDRSIRKRKLTDEAARPPALVASPGTLDSNGSAAGPGTMSPLPKKNRVPLGDSSSTSPHHDHISSSKEAPNPLSTTEDVLLSYQKDAIWRQMQEYKREYSRAQDRITQLHHKQVDYEAHLSTVDIYWNTLLQDLKMIMARVDIHVDAKDLVLQDGTSFAAFLLNGPTDNNQHRDIKELTTDALVPALEARSQYTKEIVLKLLQIIEEWSGQRDTFWSSVSNADPSAKESVVVQGLTQEHDRIAALYKKGQVDIDQLQAQCHGFADQVLRLKNELEMTRNRLEETAESLDDSKEKLRWVEKNLDREKSAIVAAVTSGEIFGENYNGTPDAGTPSAGPLDLKNEVHDASRDELLQYRDLSMTRLSELEEMKTQRVQLKNELDSLKVQLNQIPDDRIQDTQHVKSLLSQIQYARNDAEHYRNEAVKLRSEMEELYLSRRKFMENLESEEKTRRASLEGELKKLESDISRLRDSRDRFQQMYEARCTKDDYEMQQNQEIRKIANTRKDRITTLATDIQRLQIMLAANTGDKDAFAFYLHGATDKSFLDDLRYKLKASEEQIKGLCTELEASKEATSQLRDLEQAIVSERQLKRQVEDLTAKLTKLERLIGDSVEDPAKGLMATIEARDKQIEMLEMKVQAHEAVQTPLLNELHTVATAWGQLEEATSRKVIDLAQKEDLIYKLLSDKTRQESKCNLLIRAKDASANMTAVMKRQSDMQLDQIRKLEEREKNLNMQMATLEREQTLLNSSVVLHKTKLQEYTQQNAGFKDKFARQEERLAELQNMLRERTEAHENEAHARRRLVEETEAMKRKLEEQAKAESTAGGGENSEAGKQAARYLKLLKCPACDMNFKSHVILRCMHVFCKQCMDNQLEFRQRKCPTCRESFGAKDVKEIYL</sequence>
<dbReference type="GO" id="GO:0033503">
    <property type="term" value="C:HULC complex"/>
    <property type="evidence" value="ECO:0007669"/>
    <property type="project" value="TreeGrafter"/>
</dbReference>
<evidence type="ECO:0000256" key="10">
    <source>
        <dbReference type="ARBA" id="ARBA00022853"/>
    </source>
</evidence>
<keyword evidence="7 13" id="KW-0863">Zinc-finger</keyword>
<proteinExistence type="inferred from homology"/>
<protein>
    <recommendedName>
        <fullName evidence="14">E3 ubiquitin protein ligase</fullName>
        <ecNumber evidence="14">2.3.2.27</ecNumber>
    </recommendedName>
</protein>
<evidence type="ECO:0000256" key="12">
    <source>
        <dbReference type="ARBA" id="ARBA00023242"/>
    </source>
</evidence>
<dbReference type="PROSITE" id="PS00518">
    <property type="entry name" value="ZF_RING_1"/>
    <property type="match status" value="1"/>
</dbReference>
<reference evidence="18" key="1">
    <citation type="journal article" date="2020" name="Fungal Divers.">
        <title>Resolving the Mortierellaceae phylogeny through synthesis of multi-gene phylogenetics and phylogenomics.</title>
        <authorList>
            <person name="Vandepol N."/>
            <person name="Liber J."/>
            <person name="Desiro A."/>
            <person name="Na H."/>
            <person name="Kennedy M."/>
            <person name="Barry K."/>
            <person name="Grigoriev I.V."/>
            <person name="Miller A.N."/>
            <person name="O'Donnell K."/>
            <person name="Stajich J.E."/>
            <person name="Bonito G."/>
        </authorList>
    </citation>
    <scope>NUCLEOTIDE SEQUENCE</scope>
    <source>
        <strain evidence="18">REB-010B</strain>
    </source>
</reference>
<comment type="subcellular location">
    <subcellularLocation>
        <location evidence="2 14">Nucleus</location>
    </subcellularLocation>
</comment>
<feature type="region of interest" description="Disordered" evidence="16">
    <location>
        <begin position="1"/>
        <end position="75"/>
    </location>
</feature>
<dbReference type="GO" id="GO:0006325">
    <property type="term" value="P:chromatin organization"/>
    <property type="evidence" value="ECO:0007669"/>
    <property type="project" value="UniProtKB-KW"/>
</dbReference>
<feature type="coiled-coil region" evidence="15">
    <location>
        <begin position="366"/>
        <end position="478"/>
    </location>
</feature>
<dbReference type="Proteomes" id="UP000738325">
    <property type="component" value="Unassembled WGS sequence"/>
</dbReference>
<keyword evidence="19" id="KW-1185">Reference proteome</keyword>
<evidence type="ECO:0000256" key="2">
    <source>
        <dbReference type="ARBA" id="ARBA00004123"/>
    </source>
</evidence>
<evidence type="ECO:0000256" key="13">
    <source>
        <dbReference type="PROSITE-ProRule" id="PRU00175"/>
    </source>
</evidence>
<organism evidence="18 19">
    <name type="scientific">Dissophora globulifera</name>
    <dbReference type="NCBI Taxonomy" id="979702"/>
    <lineage>
        <taxon>Eukaryota</taxon>
        <taxon>Fungi</taxon>
        <taxon>Fungi incertae sedis</taxon>
        <taxon>Mucoromycota</taxon>
        <taxon>Mortierellomycotina</taxon>
        <taxon>Mortierellomycetes</taxon>
        <taxon>Mortierellales</taxon>
        <taxon>Mortierellaceae</taxon>
        <taxon>Dissophora</taxon>
    </lineage>
</organism>
<feature type="coiled-coil region" evidence="15">
    <location>
        <begin position="254"/>
        <end position="309"/>
    </location>
</feature>
<dbReference type="OrthoDB" id="10266039at2759"/>
<evidence type="ECO:0000256" key="7">
    <source>
        <dbReference type="ARBA" id="ARBA00022771"/>
    </source>
</evidence>
<evidence type="ECO:0000256" key="8">
    <source>
        <dbReference type="ARBA" id="ARBA00022786"/>
    </source>
</evidence>
<dbReference type="InterPro" id="IPR013956">
    <property type="entry name" value="E3_ubiquit_lig_Bre1"/>
</dbReference>
<feature type="compositionally biased region" description="Basic and acidic residues" evidence="16">
    <location>
        <begin position="1"/>
        <end position="16"/>
    </location>
</feature>
<evidence type="ECO:0000256" key="5">
    <source>
        <dbReference type="ARBA" id="ARBA00022679"/>
    </source>
</evidence>
<evidence type="ECO:0000313" key="18">
    <source>
        <dbReference type="EMBL" id="KAG0316737.1"/>
    </source>
</evidence>
<evidence type="ECO:0000256" key="4">
    <source>
        <dbReference type="ARBA" id="ARBA00005555"/>
    </source>
</evidence>
<evidence type="ECO:0000256" key="3">
    <source>
        <dbReference type="ARBA" id="ARBA00004906"/>
    </source>
</evidence>
<dbReference type="InterPro" id="IPR013083">
    <property type="entry name" value="Znf_RING/FYVE/PHD"/>
</dbReference>